<evidence type="ECO:0000313" key="2">
    <source>
        <dbReference type="Proteomes" id="UP000264541"/>
    </source>
</evidence>
<reference evidence="1 2" key="1">
    <citation type="submission" date="2018-08" db="EMBL/GenBank/DDBJ databases">
        <title>Bacillus chawlae sp. nov., Bacillus glennii sp. nov., and Bacillus saganii sp. nov. Isolated from the Vehicle Assembly Building at Kennedy Space Center where the Viking Spacecraft were Assembled.</title>
        <authorList>
            <person name="Seuylemezian A."/>
            <person name="Vaishampayan P."/>
        </authorList>
    </citation>
    <scope>NUCLEOTIDE SEQUENCE [LARGE SCALE GENOMIC DNA]</scope>
    <source>
        <strain evidence="1 2">V47-23a</strain>
    </source>
</reference>
<gene>
    <name evidence="1" type="ORF">D0469_04185</name>
</gene>
<dbReference type="Pfam" id="PF13527">
    <property type="entry name" value="Acetyltransf_9"/>
    <property type="match status" value="1"/>
</dbReference>
<comment type="caution">
    <text evidence="1">The sequence shown here is derived from an EMBL/GenBank/DDBJ whole genome shotgun (WGS) entry which is preliminary data.</text>
</comment>
<proteinExistence type="predicted"/>
<sequence>MIPHEIILGARTFKMGGIAGVASYPEFRRDGLLKRLMTDAPFQMMENGQSISLLHPFKISCFFIVSMAGRYFVRKKLLCCGSVFI</sequence>
<accession>A0A372LUA8</accession>
<organism evidence="1 2">
    <name type="scientific">Peribacillus saganii</name>
    <dbReference type="NCBI Taxonomy" id="2303992"/>
    <lineage>
        <taxon>Bacteria</taxon>
        <taxon>Bacillati</taxon>
        <taxon>Bacillota</taxon>
        <taxon>Bacilli</taxon>
        <taxon>Bacillales</taxon>
        <taxon>Bacillaceae</taxon>
        <taxon>Peribacillus</taxon>
    </lineage>
</organism>
<dbReference type="AlphaFoldDB" id="A0A372LUA8"/>
<evidence type="ECO:0000313" key="1">
    <source>
        <dbReference type="EMBL" id="RFU71144.1"/>
    </source>
</evidence>
<protein>
    <submittedName>
        <fullName evidence="1">GNAT family N-acetyltransferase</fullName>
    </submittedName>
</protein>
<dbReference type="InterPro" id="IPR016181">
    <property type="entry name" value="Acyl_CoA_acyltransferase"/>
</dbReference>
<dbReference type="EMBL" id="QVTE01000008">
    <property type="protein sequence ID" value="RFU71144.1"/>
    <property type="molecule type" value="Genomic_DNA"/>
</dbReference>
<dbReference type="Proteomes" id="UP000264541">
    <property type="component" value="Unassembled WGS sequence"/>
</dbReference>
<dbReference type="Gene3D" id="3.40.630.30">
    <property type="match status" value="1"/>
</dbReference>
<keyword evidence="1" id="KW-0808">Transferase</keyword>
<dbReference type="GO" id="GO:0016740">
    <property type="term" value="F:transferase activity"/>
    <property type="evidence" value="ECO:0007669"/>
    <property type="project" value="UniProtKB-KW"/>
</dbReference>
<dbReference type="SUPFAM" id="SSF55729">
    <property type="entry name" value="Acyl-CoA N-acyltransferases (Nat)"/>
    <property type="match status" value="1"/>
</dbReference>
<keyword evidence="2" id="KW-1185">Reference proteome</keyword>
<name>A0A372LUA8_9BACI</name>